<evidence type="ECO:0000313" key="3">
    <source>
        <dbReference type="Proteomes" id="UP001592528"/>
    </source>
</evidence>
<dbReference type="Proteomes" id="UP001592528">
    <property type="component" value="Unassembled WGS sequence"/>
</dbReference>
<keyword evidence="3" id="KW-1185">Reference proteome</keyword>
<proteinExistence type="predicted"/>
<evidence type="ECO:0000313" key="2">
    <source>
        <dbReference type="EMBL" id="MFC1403210.1"/>
    </source>
</evidence>
<evidence type="ECO:0000256" key="1">
    <source>
        <dbReference type="SAM" id="MobiDB-lite"/>
    </source>
</evidence>
<sequence length="143" mass="15531">MTISQQESVLISLDEQALLIARLAHEQHQARVVLEDLEWRWDQERQLLVAPTDTSLAATVMIAVAELQGQGIPTALEPSSGAPRSDAERVFQQLIEVRGQPSSSPEPEEPTAQLRGGGLSYAQRYGTASQQPDVDPGGHTIPL</sequence>
<accession>A0ABV6UP43</accession>
<dbReference type="EMBL" id="JBHEZZ010000009">
    <property type="protein sequence ID" value="MFC1403210.1"/>
    <property type="molecule type" value="Genomic_DNA"/>
</dbReference>
<organism evidence="2 3">
    <name type="scientific">Streptacidiphilus cavernicola</name>
    <dbReference type="NCBI Taxonomy" id="3342716"/>
    <lineage>
        <taxon>Bacteria</taxon>
        <taxon>Bacillati</taxon>
        <taxon>Actinomycetota</taxon>
        <taxon>Actinomycetes</taxon>
        <taxon>Kitasatosporales</taxon>
        <taxon>Streptomycetaceae</taxon>
        <taxon>Streptacidiphilus</taxon>
    </lineage>
</organism>
<dbReference type="RefSeq" id="WP_030254560.1">
    <property type="nucleotide sequence ID" value="NZ_JBHEZZ010000009.1"/>
</dbReference>
<reference evidence="2 3" key="1">
    <citation type="submission" date="2024-09" db="EMBL/GenBank/DDBJ databases">
        <authorList>
            <person name="Lee S.D."/>
        </authorList>
    </citation>
    <scope>NUCLEOTIDE SEQUENCE [LARGE SCALE GENOMIC DNA]</scope>
    <source>
        <strain evidence="2 3">N1-5</strain>
    </source>
</reference>
<protein>
    <submittedName>
        <fullName evidence="2">Uncharacterized protein</fullName>
    </submittedName>
</protein>
<comment type="caution">
    <text evidence="2">The sequence shown here is derived from an EMBL/GenBank/DDBJ whole genome shotgun (WGS) entry which is preliminary data.</text>
</comment>
<gene>
    <name evidence="2" type="ORF">ACEZDJ_18125</name>
</gene>
<name>A0ABV6UP43_9ACTN</name>
<feature type="region of interest" description="Disordered" evidence="1">
    <location>
        <begin position="97"/>
        <end position="143"/>
    </location>
</feature>